<feature type="compositionally biased region" description="Basic and acidic residues" evidence="13">
    <location>
        <begin position="22"/>
        <end position="33"/>
    </location>
</feature>
<keyword evidence="10 14" id="KW-0472">Membrane</keyword>
<dbReference type="Pfam" id="PF06736">
    <property type="entry name" value="TMEM175"/>
    <property type="match status" value="1"/>
</dbReference>
<feature type="transmembrane region" description="Helical" evidence="14">
    <location>
        <begin position="142"/>
        <end position="165"/>
    </location>
</feature>
<evidence type="ECO:0000256" key="10">
    <source>
        <dbReference type="ARBA" id="ARBA00023136"/>
    </source>
</evidence>
<dbReference type="EMBL" id="JAPDOB010000002">
    <property type="protein sequence ID" value="MCW3798872.1"/>
    <property type="molecule type" value="Genomic_DNA"/>
</dbReference>
<evidence type="ECO:0000256" key="6">
    <source>
        <dbReference type="ARBA" id="ARBA00022826"/>
    </source>
</evidence>
<feature type="transmembrane region" description="Helical" evidence="14">
    <location>
        <begin position="111"/>
        <end position="130"/>
    </location>
</feature>
<evidence type="ECO:0000256" key="12">
    <source>
        <dbReference type="ARBA" id="ARBA00034430"/>
    </source>
</evidence>
<evidence type="ECO:0000256" key="7">
    <source>
        <dbReference type="ARBA" id="ARBA00022958"/>
    </source>
</evidence>
<proteinExistence type="inferred from homology"/>
<dbReference type="InterPro" id="IPR010617">
    <property type="entry name" value="TMEM175-like"/>
</dbReference>
<reference evidence="15 16" key="1">
    <citation type="submission" date="2022-10" db="EMBL/GenBank/DDBJ databases">
        <title>Sphingomonas sp.</title>
        <authorList>
            <person name="Jin C."/>
        </authorList>
    </citation>
    <scope>NUCLEOTIDE SEQUENCE [LARGE SCALE GENOMIC DNA]</scope>
    <source>
        <strain evidence="15 16">BN140010</strain>
    </source>
</reference>
<feature type="transmembrane region" description="Helical" evidence="14">
    <location>
        <begin position="198"/>
        <end position="225"/>
    </location>
</feature>
<keyword evidence="6" id="KW-0631">Potassium channel</keyword>
<dbReference type="Proteomes" id="UP001526246">
    <property type="component" value="Unassembled WGS sequence"/>
</dbReference>
<evidence type="ECO:0000256" key="4">
    <source>
        <dbReference type="ARBA" id="ARBA00022538"/>
    </source>
</evidence>
<dbReference type="RefSeq" id="WP_264883946.1">
    <property type="nucleotide sequence ID" value="NZ_JAPDOB010000002.1"/>
</dbReference>
<evidence type="ECO:0000256" key="11">
    <source>
        <dbReference type="ARBA" id="ARBA00023303"/>
    </source>
</evidence>
<evidence type="ECO:0000256" key="1">
    <source>
        <dbReference type="ARBA" id="ARBA00004141"/>
    </source>
</evidence>
<feature type="transmembrane region" description="Helical" evidence="14">
    <location>
        <begin position="43"/>
        <end position="62"/>
    </location>
</feature>
<protein>
    <submittedName>
        <fullName evidence="15">TMEM175 family protein</fullName>
    </submittedName>
</protein>
<evidence type="ECO:0000256" key="2">
    <source>
        <dbReference type="ARBA" id="ARBA00006920"/>
    </source>
</evidence>
<comment type="similarity">
    <text evidence="2">Belongs to the TMEM175 family.</text>
</comment>
<evidence type="ECO:0000313" key="15">
    <source>
        <dbReference type="EMBL" id="MCW3798872.1"/>
    </source>
</evidence>
<keyword evidence="11" id="KW-0407">Ion channel</keyword>
<comment type="caution">
    <text evidence="15">The sequence shown here is derived from an EMBL/GenBank/DDBJ whole genome shotgun (WGS) entry which is preliminary data.</text>
</comment>
<keyword evidence="7" id="KW-0630">Potassium</keyword>
<evidence type="ECO:0000256" key="14">
    <source>
        <dbReference type="SAM" id="Phobius"/>
    </source>
</evidence>
<keyword evidence="3" id="KW-0813">Transport</keyword>
<keyword evidence="4" id="KW-0633">Potassium transport</keyword>
<feature type="region of interest" description="Disordered" evidence="13">
    <location>
        <begin position="1"/>
        <end position="37"/>
    </location>
</feature>
<evidence type="ECO:0000256" key="9">
    <source>
        <dbReference type="ARBA" id="ARBA00023065"/>
    </source>
</evidence>
<evidence type="ECO:0000256" key="5">
    <source>
        <dbReference type="ARBA" id="ARBA00022692"/>
    </source>
</evidence>
<comment type="subcellular location">
    <subcellularLocation>
        <location evidence="1">Membrane</location>
        <topology evidence="1">Multi-pass membrane protein</topology>
    </subcellularLocation>
</comment>
<name>A0ABT3JIG3_9SPHN</name>
<sequence length="243" mass="26738">MADANSSTQRRRERPSGGDLDAPARRDEHEGEGATRGTSRMEAFADGVFAIAFTLPIFNVVAPDSRSGGRFLAQDLAAAWPQDVGYILASVIIGLYWVHHHFSGAIYRTTGHWFLIGTTIFLAMIGYIAFPSRIFADSLVHPAAMPAAARFLVACLALTSLSWLLKWNIGVFRGNVDQRLQPAYVARLNRRYWLKTGWSVAAALVAYLSWQVGLAMAGAGLLYLLRPPETPRYRTEAPVIEGD</sequence>
<feature type="transmembrane region" description="Helical" evidence="14">
    <location>
        <begin position="83"/>
        <end position="99"/>
    </location>
</feature>
<keyword evidence="16" id="KW-1185">Reference proteome</keyword>
<evidence type="ECO:0000256" key="3">
    <source>
        <dbReference type="ARBA" id="ARBA00022448"/>
    </source>
</evidence>
<keyword evidence="5 14" id="KW-0812">Transmembrane</keyword>
<evidence type="ECO:0000256" key="13">
    <source>
        <dbReference type="SAM" id="MobiDB-lite"/>
    </source>
</evidence>
<accession>A0ABT3JIG3</accession>
<comment type="catalytic activity">
    <reaction evidence="12">
        <text>K(+)(in) = K(+)(out)</text>
        <dbReference type="Rhea" id="RHEA:29463"/>
        <dbReference type="ChEBI" id="CHEBI:29103"/>
    </reaction>
</comment>
<gene>
    <name evidence="15" type="ORF">OMW55_13735</name>
</gene>
<keyword evidence="9" id="KW-0406">Ion transport</keyword>
<evidence type="ECO:0000256" key="8">
    <source>
        <dbReference type="ARBA" id="ARBA00022989"/>
    </source>
</evidence>
<keyword evidence="8 14" id="KW-1133">Transmembrane helix</keyword>
<organism evidence="15 16">
    <name type="scientific">Sphingomonas arvum</name>
    <dbReference type="NCBI Taxonomy" id="2992113"/>
    <lineage>
        <taxon>Bacteria</taxon>
        <taxon>Pseudomonadati</taxon>
        <taxon>Pseudomonadota</taxon>
        <taxon>Alphaproteobacteria</taxon>
        <taxon>Sphingomonadales</taxon>
        <taxon>Sphingomonadaceae</taxon>
        <taxon>Sphingomonas</taxon>
    </lineage>
</organism>
<evidence type="ECO:0000313" key="16">
    <source>
        <dbReference type="Proteomes" id="UP001526246"/>
    </source>
</evidence>